<name>A0ACC1SMY5_9HYPO</name>
<dbReference type="Proteomes" id="UP001148629">
    <property type="component" value="Unassembled WGS sequence"/>
</dbReference>
<keyword evidence="2" id="KW-1185">Reference proteome</keyword>
<evidence type="ECO:0000313" key="1">
    <source>
        <dbReference type="EMBL" id="KAJ3542815.1"/>
    </source>
</evidence>
<evidence type="ECO:0000313" key="2">
    <source>
        <dbReference type="Proteomes" id="UP001148629"/>
    </source>
</evidence>
<gene>
    <name evidence="1" type="ORF">NM208_g3899</name>
</gene>
<accession>A0ACC1SMY5</accession>
<comment type="caution">
    <text evidence="1">The sequence shown here is derived from an EMBL/GenBank/DDBJ whole genome shotgun (WGS) entry which is preliminary data.</text>
</comment>
<organism evidence="1 2">
    <name type="scientific">Fusarium decemcellulare</name>
    <dbReference type="NCBI Taxonomy" id="57161"/>
    <lineage>
        <taxon>Eukaryota</taxon>
        <taxon>Fungi</taxon>
        <taxon>Dikarya</taxon>
        <taxon>Ascomycota</taxon>
        <taxon>Pezizomycotina</taxon>
        <taxon>Sordariomycetes</taxon>
        <taxon>Hypocreomycetidae</taxon>
        <taxon>Hypocreales</taxon>
        <taxon>Nectriaceae</taxon>
        <taxon>Fusarium</taxon>
        <taxon>Fusarium decemcellulare species complex</taxon>
    </lineage>
</organism>
<proteinExistence type="predicted"/>
<sequence>MTSIQHEKGANIPPVKIYPDKFSGQVVVVTGGAAGIGEVTGRLFAQQGAQVILFDIDGQKLKSVQDSIRQSGGKVDSRRCDVSNEQEVDMAITWVVDTYKKVDALVNIAGIYPFHSLMGYPSELYHRTVAINLNGSFFLTRAVLPHMQKAGYGRIIHTSSATYSQPEPGLAPYVASKAGVIGLVRATAVEAGPGVTANVVLPGLTETNNIRSAEGSQELFDRVVSKQIIKRKGHPLDLAHSFCFIASPESSFFTGQIFDCSGGETFN</sequence>
<protein>
    <submittedName>
        <fullName evidence="1">Uncharacterized protein</fullName>
    </submittedName>
</protein>
<reference evidence="1" key="1">
    <citation type="submission" date="2022-08" db="EMBL/GenBank/DDBJ databases">
        <title>Genome Sequence of Fusarium decemcellulare.</title>
        <authorList>
            <person name="Buettner E."/>
        </authorList>
    </citation>
    <scope>NUCLEOTIDE SEQUENCE</scope>
    <source>
        <strain evidence="1">Babe19</strain>
    </source>
</reference>
<dbReference type="EMBL" id="JANRMS010000275">
    <property type="protein sequence ID" value="KAJ3542815.1"/>
    <property type="molecule type" value="Genomic_DNA"/>
</dbReference>